<feature type="compositionally biased region" description="Basic and acidic residues" evidence="1">
    <location>
        <begin position="167"/>
        <end position="178"/>
    </location>
</feature>
<evidence type="ECO:0000313" key="3">
    <source>
        <dbReference type="Proteomes" id="UP000726737"/>
    </source>
</evidence>
<accession>A0A9P6TXX3</accession>
<name>A0A9P6TXX3_9FUNG</name>
<organism evidence="2 3">
    <name type="scientific">Mortierella polycephala</name>
    <dbReference type="NCBI Taxonomy" id="41804"/>
    <lineage>
        <taxon>Eukaryota</taxon>
        <taxon>Fungi</taxon>
        <taxon>Fungi incertae sedis</taxon>
        <taxon>Mucoromycota</taxon>
        <taxon>Mortierellomycotina</taxon>
        <taxon>Mortierellomycetes</taxon>
        <taxon>Mortierellales</taxon>
        <taxon>Mortierellaceae</taxon>
        <taxon>Mortierella</taxon>
    </lineage>
</organism>
<dbReference type="EMBL" id="JAAAJA010000607">
    <property type="protein sequence ID" value="KAG0251250.1"/>
    <property type="molecule type" value="Genomic_DNA"/>
</dbReference>
<feature type="region of interest" description="Disordered" evidence="1">
    <location>
        <begin position="1"/>
        <end position="137"/>
    </location>
</feature>
<dbReference type="AlphaFoldDB" id="A0A9P6TXX3"/>
<feature type="region of interest" description="Disordered" evidence="1">
    <location>
        <begin position="155"/>
        <end position="188"/>
    </location>
</feature>
<gene>
    <name evidence="2" type="ORF">BG011_007743</name>
</gene>
<reference evidence="2" key="1">
    <citation type="journal article" date="2020" name="Fungal Divers.">
        <title>Resolving the Mortierellaceae phylogeny through synthesis of multi-gene phylogenetics and phylogenomics.</title>
        <authorList>
            <person name="Vandepol N."/>
            <person name="Liber J."/>
            <person name="Desiro A."/>
            <person name="Na H."/>
            <person name="Kennedy M."/>
            <person name="Barry K."/>
            <person name="Grigoriev I.V."/>
            <person name="Miller A.N."/>
            <person name="O'Donnell K."/>
            <person name="Stajich J.E."/>
            <person name="Bonito G."/>
        </authorList>
    </citation>
    <scope>NUCLEOTIDE SEQUENCE</scope>
    <source>
        <strain evidence="2">KOD948</strain>
    </source>
</reference>
<dbReference type="Proteomes" id="UP000726737">
    <property type="component" value="Unassembled WGS sequence"/>
</dbReference>
<feature type="compositionally biased region" description="Polar residues" evidence="1">
    <location>
        <begin position="55"/>
        <end position="84"/>
    </location>
</feature>
<dbReference type="OrthoDB" id="2420158at2759"/>
<evidence type="ECO:0000256" key="1">
    <source>
        <dbReference type="SAM" id="MobiDB-lite"/>
    </source>
</evidence>
<comment type="caution">
    <text evidence="2">The sequence shown here is derived from an EMBL/GenBank/DDBJ whole genome shotgun (WGS) entry which is preliminary data.</text>
</comment>
<feature type="compositionally biased region" description="Polar residues" evidence="1">
    <location>
        <begin position="119"/>
        <end position="137"/>
    </location>
</feature>
<evidence type="ECO:0000313" key="2">
    <source>
        <dbReference type="EMBL" id="KAG0251250.1"/>
    </source>
</evidence>
<proteinExistence type="predicted"/>
<protein>
    <submittedName>
        <fullName evidence="2">Uncharacterized protein</fullName>
    </submittedName>
</protein>
<keyword evidence="3" id="KW-1185">Reference proteome</keyword>
<sequence>MGTSSSSITKLDRASQKQRLIMDDDDDGFESLSDVDGFFEEKPYKKQRSSEGAGYNNQASRHQSSTSQARGRNRSQGSGTTTLEPSPIQERPAIQAHVDDDPAMDDTWLSSDPIEDSMDLNTSPPTGKPNASTTRSMLSDTARAIDEIEELLLEDSLTPSSPIRPCDSFDVRDADSQARKPSGTSTFPQTDLSFKCVDATDDGNTVNKNGSTPVDDARDRIQTEVQMKFSNESRAYSMGSMTHVPFDRQDSSLIRQQQASPPPQLFDLPVTIDALESRLNVLQAQFHSTVDNILESIRGVDLLHSSLKESLLGRKRQSGEQAKLIRIQVRDIQKEATLLHSKAKVDLGYKEANKH</sequence>